<evidence type="ECO:0000256" key="1">
    <source>
        <dbReference type="ARBA" id="ARBA00022490"/>
    </source>
</evidence>
<dbReference type="InterPro" id="IPR016181">
    <property type="entry name" value="Acyl_CoA_acyltransferase"/>
</dbReference>
<evidence type="ECO:0000313" key="6">
    <source>
        <dbReference type="Proteomes" id="UP000676246"/>
    </source>
</evidence>
<dbReference type="InterPro" id="IPR004616">
    <property type="entry name" value="Leu/Phe-tRNA_Trfase"/>
</dbReference>
<evidence type="ECO:0000256" key="3">
    <source>
        <dbReference type="ARBA" id="ARBA00023315"/>
    </source>
</evidence>
<keyword evidence="1 4" id="KW-0963">Cytoplasm</keyword>
<comment type="function">
    <text evidence="4">Functions in the N-end rule pathway of protein degradation where it conjugates Leu, Phe and, less efficiently, Met from aminoacyl-tRNAs to the N-termini of proteins containing an N-terminal arginine or lysine.</text>
</comment>
<dbReference type="InterPro" id="IPR042203">
    <property type="entry name" value="Leu/Phe-tRNA_Trfase_C"/>
</dbReference>
<accession>A0A941BM77</accession>
<proteinExistence type="inferred from homology"/>
<evidence type="ECO:0000256" key="4">
    <source>
        <dbReference type="HAMAP-Rule" id="MF_00688"/>
    </source>
</evidence>
<dbReference type="Pfam" id="PF03588">
    <property type="entry name" value="Leu_Phe_trans"/>
    <property type="match status" value="1"/>
</dbReference>
<dbReference type="HAMAP" id="MF_00688">
    <property type="entry name" value="Leu_Phe_trans"/>
    <property type="match status" value="1"/>
</dbReference>
<dbReference type="InterPro" id="IPR042221">
    <property type="entry name" value="Leu/Phe-tRNA_Trfase_N"/>
</dbReference>
<comment type="similarity">
    <text evidence="4">Belongs to the L/F-transferase family.</text>
</comment>
<dbReference type="NCBIfam" id="TIGR00667">
    <property type="entry name" value="aat"/>
    <property type="match status" value="1"/>
</dbReference>
<dbReference type="Gene3D" id="3.40.630.70">
    <property type="entry name" value="Leucyl/phenylalanyl-tRNA-protein transferase, C-terminal domain"/>
    <property type="match status" value="1"/>
</dbReference>
<comment type="subcellular location">
    <subcellularLocation>
        <location evidence="4">Cytoplasm</location>
    </subcellularLocation>
</comment>
<dbReference type="GO" id="GO:0030163">
    <property type="term" value="P:protein catabolic process"/>
    <property type="evidence" value="ECO:0007669"/>
    <property type="project" value="UniProtKB-UniRule"/>
</dbReference>
<dbReference type="GO" id="GO:0005737">
    <property type="term" value="C:cytoplasm"/>
    <property type="evidence" value="ECO:0007669"/>
    <property type="project" value="UniProtKB-SubCell"/>
</dbReference>
<dbReference type="SUPFAM" id="SSF55729">
    <property type="entry name" value="Acyl-CoA N-acyltransferases (Nat)"/>
    <property type="match status" value="1"/>
</dbReference>
<keyword evidence="3 4" id="KW-0012">Acyltransferase</keyword>
<dbReference type="Gene3D" id="3.30.70.3550">
    <property type="entry name" value="Leucyl/phenylalanyl-tRNA-protein transferase, N-terminal domain"/>
    <property type="match status" value="1"/>
</dbReference>
<dbReference type="Proteomes" id="UP000676246">
    <property type="component" value="Unassembled WGS sequence"/>
</dbReference>
<dbReference type="AlphaFoldDB" id="A0A941BM77"/>
<evidence type="ECO:0000313" key="5">
    <source>
        <dbReference type="EMBL" id="MBQ0931969.1"/>
    </source>
</evidence>
<dbReference type="RefSeq" id="WP_210855125.1">
    <property type="nucleotide sequence ID" value="NZ_JAGQDD010000012.1"/>
</dbReference>
<reference evidence="5 6" key="1">
    <citation type="submission" date="2021-04" db="EMBL/GenBank/DDBJ databases">
        <title>The genome sequence of Ideonella sp. 3Y2.</title>
        <authorList>
            <person name="Liu Y."/>
        </authorList>
    </citation>
    <scope>NUCLEOTIDE SEQUENCE [LARGE SCALE GENOMIC DNA]</scope>
    <source>
        <strain evidence="5 6">3Y2</strain>
    </source>
</reference>
<dbReference type="PANTHER" id="PTHR30098:SF2">
    <property type="entry name" value="LEUCYL_PHENYLALANYL-TRNA--PROTEIN TRANSFERASE"/>
    <property type="match status" value="1"/>
</dbReference>
<name>A0A941BM77_9BURK</name>
<comment type="caution">
    <text evidence="5">The sequence shown here is derived from an EMBL/GenBank/DDBJ whole genome shotgun (WGS) entry which is preliminary data.</text>
</comment>
<organism evidence="5 6">
    <name type="scientific">Ideonella alba</name>
    <dbReference type="NCBI Taxonomy" id="2824118"/>
    <lineage>
        <taxon>Bacteria</taxon>
        <taxon>Pseudomonadati</taxon>
        <taxon>Pseudomonadota</taxon>
        <taxon>Betaproteobacteria</taxon>
        <taxon>Burkholderiales</taxon>
        <taxon>Sphaerotilaceae</taxon>
        <taxon>Ideonella</taxon>
    </lineage>
</organism>
<evidence type="ECO:0000256" key="2">
    <source>
        <dbReference type="ARBA" id="ARBA00022679"/>
    </source>
</evidence>
<comment type="catalytic activity">
    <reaction evidence="4">
        <text>L-phenylalanyl-tRNA(Phe) + an N-terminal L-alpha-aminoacyl-[protein] = an N-terminal L-phenylalanyl-L-alpha-aminoacyl-[protein] + tRNA(Phe)</text>
        <dbReference type="Rhea" id="RHEA:43632"/>
        <dbReference type="Rhea" id="RHEA-COMP:9668"/>
        <dbReference type="Rhea" id="RHEA-COMP:9699"/>
        <dbReference type="Rhea" id="RHEA-COMP:10636"/>
        <dbReference type="Rhea" id="RHEA-COMP:10637"/>
        <dbReference type="ChEBI" id="CHEBI:78442"/>
        <dbReference type="ChEBI" id="CHEBI:78531"/>
        <dbReference type="ChEBI" id="CHEBI:78597"/>
        <dbReference type="ChEBI" id="CHEBI:83561"/>
        <dbReference type="EC" id="2.3.2.6"/>
    </reaction>
</comment>
<keyword evidence="2 4" id="KW-0808">Transferase</keyword>
<comment type="catalytic activity">
    <reaction evidence="4">
        <text>N-terminal L-arginyl-[protein] + L-leucyl-tRNA(Leu) = N-terminal L-leucyl-L-arginyl-[protein] + tRNA(Leu) + H(+)</text>
        <dbReference type="Rhea" id="RHEA:50416"/>
        <dbReference type="Rhea" id="RHEA-COMP:9613"/>
        <dbReference type="Rhea" id="RHEA-COMP:9622"/>
        <dbReference type="Rhea" id="RHEA-COMP:12672"/>
        <dbReference type="Rhea" id="RHEA-COMP:12673"/>
        <dbReference type="ChEBI" id="CHEBI:15378"/>
        <dbReference type="ChEBI" id="CHEBI:64719"/>
        <dbReference type="ChEBI" id="CHEBI:78442"/>
        <dbReference type="ChEBI" id="CHEBI:78494"/>
        <dbReference type="ChEBI" id="CHEBI:133044"/>
        <dbReference type="EC" id="2.3.2.6"/>
    </reaction>
</comment>
<dbReference type="EC" id="2.3.2.6" evidence="4"/>
<sequence length="248" mass="27634">MALPWLQDDTPFPPTALALDDRTDAPGLLAAGGSLSVPRLVEAYRRGIFPWFGPGQPVLWWSPDPRMVLPVAEFKLSRSLRRSLQRFLADPACEIRFDHDVRAVISACATTPRHGQRGTWIVPSMVAAYIELHRAGVTHSVETWVDGRLVGGLYLNLVGRMVFGESMFAHRTDASKLALCALVAWCRGHGLDWIDCQQETAHLASLGARPIGRSRFEALLADRVDAAPPAWTYDRRHWNHLLPLSEPM</sequence>
<dbReference type="GO" id="GO:0008914">
    <property type="term" value="F:leucyl-tRNA--protein transferase activity"/>
    <property type="evidence" value="ECO:0007669"/>
    <property type="project" value="UniProtKB-UniRule"/>
</dbReference>
<comment type="catalytic activity">
    <reaction evidence="4">
        <text>N-terminal L-lysyl-[protein] + L-leucyl-tRNA(Leu) = N-terminal L-leucyl-L-lysyl-[protein] + tRNA(Leu) + H(+)</text>
        <dbReference type="Rhea" id="RHEA:12340"/>
        <dbReference type="Rhea" id="RHEA-COMP:9613"/>
        <dbReference type="Rhea" id="RHEA-COMP:9622"/>
        <dbReference type="Rhea" id="RHEA-COMP:12670"/>
        <dbReference type="Rhea" id="RHEA-COMP:12671"/>
        <dbReference type="ChEBI" id="CHEBI:15378"/>
        <dbReference type="ChEBI" id="CHEBI:65249"/>
        <dbReference type="ChEBI" id="CHEBI:78442"/>
        <dbReference type="ChEBI" id="CHEBI:78494"/>
        <dbReference type="ChEBI" id="CHEBI:133043"/>
        <dbReference type="EC" id="2.3.2.6"/>
    </reaction>
</comment>
<keyword evidence="6" id="KW-1185">Reference proteome</keyword>
<dbReference type="PANTHER" id="PTHR30098">
    <property type="entry name" value="LEUCYL/PHENYLALANYL-TRNA--PROTEIN TRANSFERASE"/>
    <property type="match status" value="1"/>
</dbReference>
<dbReference type="EMBL" id="JAGQDD010000012">
    <property type="protein sequence ID" value="MBQ0931969.1"/>
    <property type="molecule type" value="Genomic_DNA"/>
</dbReference>
<protein>
    <recommendedName>
        <fullName evidence="4">Leucyl/phenylalanyl-tRNA--protein transferase</fullName>
        <ecNumber evidence="4">2.3.2.6</ecNumber>
    </recommendedName>
    <alternativeName>
        <fullName evidence="4">L/F-transferase</fullName>
    </alternativeName>
    <alternativeName>
        <fullName evidence="4">Leucyltransferase</fullName>
    </alternativeName>
    <alternativeName>
        <fullName evidence="4">Phenyalanyltransferase</fullName>
    </alternativeName>
</protein>
<gene>
    <name evidence="4" type="primary">aat</name>
    <name evidence="5" type="ORF">KAK03_15910</name>
</gene>